<evidence type="ECO:0000313" key="1">
    <source>
        <dbReference type="EMBL" id="CAB5207130.1"/>
    </source>
</evidence>
<accession>A0A6J7WFZ1</accession>
<proteinExistence type="predicted"/>
<dbReference type="EMBL" id="LR798227">
    <property type="protein sequence ID" value="CAB5207130.1"/>
    <property type="molecule type" value="Genomic_DNA"/>
</dbReference>
<name>A0A6J7WFZ1_9CAUD</name>
<sequence length="135" mass="15747">MKYYLLESIDETLGYSSNTVRITLHWREVDTLDSYITTIDPSYKNYTSVGWKHFLKDPEPWGVYTGMVVSKRSSKRGEGILDADSLPLLHEALTRREVQEYIKLREQAIAQEQHTRNKTETIEIHNGLFTIEIAR</sequence>
<gene>
    <name evidence="1" type="ORF">UFOVP180_31</name>
</gene>
<organism evidence="1">
    <name type="scientific">uncultured Caudovirales phage</name>
    <dbReference type="NCBI Taxonomy" id="2100421"/>
    <lineage>
        <taxon>Viruses</taxon>
        <taxon>Duplodnaviria</taxon>
        <taxon>Heunggongvirae</taxon>
        <taxon>Uroviricota</taxon>
        <taxon>Caudoviricetes</taxon>
        <taxon>Peduoviridae</taxon>
        <taxon>Maltschvirus</taxon>
        <taxon>Maltschvirus maltsch</taxon>
    </lineage>
</organism>
<protein>
    <submittedName>
        <fullName evidence="1">Uncharacterized protein</fullName>
    </submittedName>
</protein>
<reference evidence="1" key="1">
    <citation type="submission" date="2020-05" db="EMBL/GenBank/DDBJ databases">
        <authorList>
            <person name="Chiriac C."/>
            <person name="Salcher M."/>
            <person name="Ghai R."/>
            <person name="Kavagutti S V."/>
        </authorList>
    </citation>
    <scope>NUCLEOTIDE SEQUENCE</scope>
</reference>